<dbReference type="PANTHER" id="PTHR46250">
    <property type="entry name" value="MYB/SANT-LIKE DNA-BINDING DOMAIN PROTEIN-RELATED"/>
    <property type="match status" value="1"/>
</dbReference>
<evidence type="ECO:0000313" key="2">
    <source>
        <dbReference type="EMBL" id="KAA3466748.1"/>
    </source>
</evidence>
<evidence type="ECO:0000256" key="1">
    <source>
        <dbReference type="SAM" id="MobiDB-lite"/>
    </source>
</evidence>
<feature type="compositionally biased region" description="Polar residues" evidence="1">
    <location>
        <begin position="83"/>
        <end position="99"/>
    </location>
</feature>
<reference evidence="3" key="1">
    <citation type="journal article" date="2019" name="Plant Biotechnol. J.">
        <title>Genome sequencing of the Australian wild diploid species Gossypium australe highlights disease resistance and delayed gland morphogenesis.</title>
        <authorList>
            <person name="Cai Y."/>
            <person name="Cai X."/>
            <person name="Wang Q."/>
            <person name="Wang P."/>
            <person name="Zhang Y."/>
            <person name="Cai C."/>
            <person name="Xu Y."/>
            <person name="Wang K."/>
            <person name="Zhou Z."/>
            <person name="Wang C."/>
            <person name="Geng S."/>
            <person name="Li B."/>
            <person name="Dong Q."/>
            <person name="Hou Y."/>
            <person name="Wang H."/>
            <person name="Ai P."/>
            <person name="Liu Z."/>
            <person name="Yi F."/>
            <person name="Sun M."/>
            <person name="An G."/>
            <person name="Cheng J."/>
            <person name="Zhang Y."/>
            <person name="Shi Q."/>
            <person name="Xie Y."/>
            <person name="Shi X."/>
            <person name="Chang Y."/>
            <person name="Huang F."/>
            <person name="Chen Y."/>
            <person name="Hong S."/>
            <person name="Mi L."/>
            <person name="Sun Q."/>
            <person name="Zhang L."/>
            <person name="Zhou B."/>
            <person name="Peng R."/>
            <person name="Zhang X."/>
            <person name="Liu F."/>
        </authorList>
    </citation>
    <scope>NUCLEOTIDE SEQUENCE [LARGE SCALE GENOMIC DNA]</scope>
    <source>
        <strain evidence="3">cv. PA1801</strain>
    </source>
</reference>
<organism evidence="2 3">
    <name type="scientific">Gossypium australe</name>
    <dbReference type="NCBI Taxonomy" id="47621"/>
    <lineage>
        <taxon>Eukaryota</taxon>
        <taxon>Viridiplantae</taxon>
        <taxon>Streptophyta</taxon>
        <taxon>Embryophyta</taxon>
        <taxon>Tracheophyta</taxon>
        <taxon>Spermatophyta</taxon>
        <taxon>Magnoliopsida</taxon>
        <taxon>eudicotyledons</taxon>
        <taxon>Gunneridae</taxon>
        <taxon>Pentapetalae</taxon>
        <taxon>rosids</taxon>
        <taxon>malvids</taxon>
        <taxon>Malvales</taxon>
        <taxon>Malvaceae</taxon>
        <taxon>Malvoideae</taxon>
        <taxon>Gossypium</taxon>
    </lineage>
</organism>
<proteinExistence type="predicted"/>
<name>A0A5B6VC86_9ROSI</name>
<dbReference type="PANTHER" id="PTHR46250:SF17">
    <property type="entry name" value="MYB_SANT-LIKE DOMAIN-CONTAINING PROTEIN"/>
    <property type="match status" value="1"/>
</dbReference>
<comment type="caution">
    <text evidence="2">The sequence shown here is derived from an EMBL/GenBank/DDBJ whole genome shotgun (WGS) entry which is preliminary data.</text>
</comment>
<dbReference type="Proteomes" id="UP000325315">
    <property type="component" value="Unassembled WGS sequence"/>
</dbReference>
<dbReference type="AlphaFoldDB" id="A0A5B6VC86"/>
<sequence>MVDLYNVGTYNVVGQFKYRSFPYYDQLTSIDAKDRAIGKDAQIAVDIVEEIDAEDLATANNLEEGNNYQGCKYDISLDEVDVSATQSQSSKPNQDSSTSSKKRKKFPMKFRR</sequence>
<accession>A0A5B6VC86</accession>
<dbReference type="OrthoDB" id="996707at2759"/>
<evidence type="ECO:0000313" key="3">
    <source>
        <dbReference type="Proteomes" id="UP000325315"/>
    </source>
</evidence>
<gene>
    <name evidence="2" type="ORF">EPI10_001818</name>
</gene>
<feature type="compositionally biased region" description="Basic residues" evidence="1">
    <location>
        <begin position="100"/>
        <end position="112"/>
    </location>
</feature>
<feature type="region of interest" description="Disordered" evidence="1">
    <location>
        <begin position="82"/>
        <end position="112"/>
    </location>
</feature>
<dbReference type="EMBL" id="SMMG02000007">
    <property type="protein sequence ID" value="KAA3466748.1"/>
    <property type="molecule type" value="Genomic_DNA"/>
</dbReference>
<protein>
    <submittedName>
        <fullName evidence="2">WD repeat-containing 24</fullName>
    </submittedName>
</protein>
<keyword evidence="3" id="KW-1185">Reference proteome</keyword>